<evidence type="ECO:0000313" key="1">
    <source>
        <dbReference type="EMBL" id="CAF2906479.1"/>
    </source>
</evidence>
<sequence length="240" mass="28356">MVCYSETQELVKWIKRDPSIMASIPRNVATMKGKLNYVRNSEKGQKFLRETIRRLRETPHHKKSWEHYLVMSGFYSATKEFQKAYEAVSEAVRLLQIDANVIESLDLNEFLNYARKLSEDEKRFEVEIEPERIEVREIHELNTKDFHKYYCQRRIPVVINGYSGPKWTEQTLINQIGSKTVLLKRTEDYSDEWACLVPSHNVTVKEFIESGSDKEYLFDWSIPLHCPDNELVFQVPPYLS</sequence>
<reference evidence="1" key="1">
    <citation type="submission" date="2021-02" db="EMBL/GenBank/DDBJ databases">
        <authorList>
            <person name="Bekaert M."/>
        </authorList>
    </citation>
    <scope>NUCLEOTIDE SEQUENCE</scope>
    <source>
        <strain evidence="1">IoA-00</strain>
    </source>
</reference>
<dbReference type="Gene3D" id="2.60.120.650">
    <property type="entry name" value="Cupin"/>
    <property type="match status" value="1"/>
</dbReference>
<organism evidence="1 2">
    <name type="scientific">Lepeophtheirus salmonis</name>
    <name type="common">Salmon louse</name>
    <name type="synonym">Caligus salmonis</name>
    <dbReference type="NCBI Taxonomy" id="72036"/>
    <lineage>
        <taxon>Eukaryota</taxon>
        <taxon>Metazoa</taxon>
        <taxon>Ecdysozoa</taxon>
        <taxon>Arthropoda</taxon>
        <taxon>Crustacea</taxon>
        <taxon>Multicrustacea</taxon>
        <taxon>Hexanauplia</taxon>
        <taxon>Copepoda</taxon>
        <taxon>Siphonostomatoida</taxon>
        <taxon>Caligidae</taxon>
        <taxon>Lepeophtheirus</taxon>
    </lineage>
</organism>
<evidence type="ECO:0000313" key="2">
    <source>
        <dbReference type="Proteomes" id="UP000675881"/>
    </source>
</evidence>
<keyword evidence="2" id="KW-1185">Reference proteome</keyword>
<dbReference type="AlphaFoldDB" id="A0A7R8CRK2"/>
<accession>A0A7R8CRK2</accession>
<dbReference type="EMBL" id="HG994582">
    <property type="protein sequence ID" value="CAF2906479.1"/>
    <property type="molecule type" value="Genomic_DNA"/>
</dbReference>
<dbReference type="OrthoDB" id="47172at2759"/>
<dbReference type="Proteomes" id="UP000675881">
    <property type="component" value="Chromosome 3"/>
</dbReference>
<gene>
    <name evidence="1" type="ORF">LSAA_7325</name>
</gene>
<protein>
    <submittedName>
        <fullName evidence="1">(salmon louse) hypothetical protein</fullName>
    </submittedName>
</protein>
<proteinExistence type="predicted"/>
<name>A0A7R8CRK2_LEPSM</name>